<protein>
    <recommendedName>
        <fullName evidence="8">Bcr/CflA family efflux transporter</fullName>
    </recommendedName>
</protein>
<evidence type="ECO:0000313" key="11">
    <source>
        <dbReference type="Proteomes" id="UP000541421"/>
    </source>
</evidence>
<organism evidence="10 11">
    <name type="scientific">Pelistega europaea</name>
    <dbReference type="NCBI Taxonomy" id="106147"/>
    <lineage>
        <taxon>Bacteria</taxon>
        <taxon>Pseudomonadati</taxon>
        <taxon>Pseudomonadota</taxon>
        <taxon>Betaproteobacteria</taxon>
        <taxon>Burkholderiales</taxon>
        <taxon>Alcaligenaceae</taxon>
        <taxon>Pelistega</taxon>
    </lineage>
</organism>
<evidence type="ECO:0000256" key="3">
    <source>
        <dbReference type="ARBA" id="ARBA00022448"/>
    </source>
</evidence>
<feature type="domain" description="Major facilitator superfamily (MFS) profile" evidence="9">
    <location>
        <begin position="1"/>
        <end position="390"/>
    </location>
</feature>
<reference evidence="10 11" key="1">
    <citation type="submission" date="2020-05" db="EMBL/GenBank/DDBJ databases">
        <authorList>
            <person name="Niu N."/>
        </authorList>
    </citation>
    <scope>NUCLEOTIDE SEQUENCE [LARGE SCALE GENOMIC DNA]</scope>
    <source>
        <strain evidence="10 11">LMG10982</strain>
    </source>
</reference>
<gene>
    <name evidence="10" type="ORF">HKX40_02460</name>
</gene>
<dbReference type="PANTHER" id="PTHR23502">
    <property type="entry name" value="MAJOR FACILITATOR SUPERFAMILY"/>
    <property type="match status" value="1"/>
</dbReference>
<dbReference type="GO" id="GO:0005886">
    <property type="term" value="C:plasma membrane"/>
    <property type="evidence" value="ECO:0007669"/>
    <property type="project" value="UniProtKB-SubCell"/>
</dbReference>
<dbReference type="RefSeq" id="WP_171587990.1">
    <property type="nucleotide sequence ID" value="NZ_JABGBO010000002.1"/>
</dbReference>
<keyword evidence="6 8" id="KW-1133">Transmembrane helix</keyword>
<keyword evidence="8" id="KW-0997">Cell inner membrane</keyword>
<dbReference type="InterPro" id="IPR036259">
    <property type="entry name" value="MFS_trans_sf"/>
</dbReference>
<feature type="transmembrane region" description="Helical" evidence="8">
    <location>
        <begin position="368"/>
        <end position="387"/>
    </location>
</feature>
<dbReference type="Pfam" id="PF07690">
    <property type="entry name" value="MFS_1"/>
    <property type="match status" value="1"/>
</dbReference>
<feature type="transmembrane region" description="Helical" evidence="8">
    <location>
        <begin position="249"/>
        <end position="267"/>
    </location>
</feature>
<dbReference type="Proteomes" id="UP000541421">
    <property type="component" value="Unassembled WGS sequence"/>
</dbReference>
<evidence type="ECO:0000256" key="4">
    <source>
        <dbReference type="ARBA" id="ARBA00022475"/>
    </source>
</evidence>
<dbReference type="Gene3D" id="1.20.1720.10">
    <property type="entry name" value="Multidrug resistance protein D"/>
    <property type="match status" value="1"/>
</dbReference>
<dbReference type="InterPro" id="IPR011701">
    <property type="entry name" value="MFS"/>
</dbReference>
<feature type="transmembrane region" description="Helical" evidence="8">
    <location>
        <begin position="308"/>
        <end position="331"/>
    </location>
</feature>
<evidence type="ECO:0000259" key="9">
    <source>
        <dbReference type="PROSITE" id="PS50850"/>
    </source>
</evidence>
<comment type="subcellular location">
    <subcellularLocation>
        <location evidence="8">Cell inner membrane</location>
        <topology evidence="8">Multi-pass membrane protein</topology>
    </subcellularLocation>
    <subcellularLocation>
        <location evidence="1">Cell membrane</location>
        <topology evidence="1">Multi-pass membrane protein</topology>
    </subcellularLocation>
</comment>
<keyword evidence="7 8" id="KW-0472">Membrane</keyword>
<keyword evidence="4" id="KW-1003">Cell membrane</keyword>
<dbReference type="PROSITE" id="PS50850">
    <property type="entry name" value="MFS"/>
    <property type="match status" value="1"/>
</dbReference>
<sequence>MNSNAQKIKLSLLLILGALLAVTSLATDTYLPAMPTMASQLGGNVELTISGFLAGFSIAQLVWGPISDRIGRKKPLVIGMVIFIIGSIGCALSDNITSLVIWRVFQAIGACTAPMLGRAIVRDLFQRQEAARVLSLLTLVLAIAPILGPFLGALILEYFNWHGIFIMLAIIGGLLLIALHSLPETHPPQKRVATYPWYHSFSNYRTLLGNGTFMRYTLCVASFYVGVYAFVTASPYLYIEYFHIPPKHFAWLFSVNILGVMTLSLVNTRLVSRYTFDHLLKTASAIAFIAILGLGFMTVIGLHHILAVAIPLFIFFSMNGILASTATAGALDRVPEMAGSGAALIGSLQYGSGVISSILLAIFGSHLISFSLIMLGCTFLSFACMWVRRK</sequence>
<keyword evidence="5 8" id="KW-0812">Transmembrane</keyword>
<dbReference type="NCBIfam" id="TIGR00710">
    <property type="entry name" value="efflux_Bcr_CflA"/>
    <property type="match status" value="1"/>
</dbReference>
<dbReference type="GO" id="GO:0042910">
    <property type="term" value="F:xenobiotic transmembrane transporter activity"/>
    <property type="evidence" value="ECO:0007669"/>
    <property type="project" value="InterPro"/>
</dbReference>
<feature type="transmembrane region" description="Helical" evidence="8">
    <location>
        <begin position="133"/>
        <end position="155"/>
    </location>
</feature>
<dbReference type="AlphaFoldDB" id="A0A7Y4L8Q0"/>
<feature type="transmembrane region" description="Helical" evidence="8">
    <location>
        <begin position="279"/>
        <end position="302"/>
    </location>
</feature>
<dbReference type="SUPFAM" id="SSF103473">
    <property type="entry name" value="MFS general substrate transporter"/>
    <property type="match status" value="1"/>
</dbReference>
<keyword evidence="3 8" id="KW-0813">Transport</keyword>
<comment type="caution">
    <text evidence="8">Lacks conserved residue(s) required for the propagation of feature annotation.</text>
</comment>
<accession>A0A7Y4L8Q0</accession>
<dbReference type="GO" id="GO:0015385">
    <property type="term" value="F:sodium:proton antiporter activity"/>
    <property type="evidence" value="ECO:0007669"/>
    <property type="project" value="TreeGrafter"/>
</dbReference>
<evidence type="ECO:0000256" key="5">
    <source>
        <dbReference type="ARBA" id="ARBA00022692"/>
    </source>
</evidence>
<feature type="transmembrane region" description="Helical" evidence="8">
    <location>
        <begin position="100"/>
        <end position="121"/>
    </location>
</feature>
<dbReference type="InterPro" id="IPR004812">
    <property type="entry name" value="Efflux_drug-R_Bcr/CmlA"/>
</dbReference>
<dbReference type="EMBL" id="JABGBO010000002">
    <property type="protein sequence ID" value="NOL49007.1"/>
    <property type="molecule type" value="Genomic_DNA"/>
</dbReference>
<comment type="caution">
    <text evidence="10">The sequence shown here is derived from an EMBL/GenBank/DDBJ whole genome shotgun (WGS) entry which is preliminary data.</text>
</comment>
<keyword evidence="11" id="KW-1185">Reference proteome</keyword>
<dbReference type="PANTHER" id="PTHR23502:SF132">
    <property type="entry name" value="POLYAMINE TRANSPORTER 2-RELATED"/>
    <property type="match status" value="1"/>
</dbReference>
<feature type="transmembrane region" description="Helical" evidence="8">
    <location>
        <begin position="75"/>
        <end position="94"/>
    </location>
</feature>
<proteinExistence type="inferred from homology"/>
<comment type="similarity">
    <text evidence="2 8">Belongs to the major facilitator superfamily. Bcr/CmlA family.</text>
</comment>
<feature type="transmembrane region" description="Helical" evidence="8">
    <location>
        <begin position="343"/>
        <end position="362"/>
    </location>
</feature>
<feature type="transmembrane region" description="Helical" evidence="8">
    <location>
        <begin position="42"/>
        <end position="63"/>
    </location>
</feature>
<evidence type="ECO:0000256" key="8">
    <source>
        <dbReference type="RuleBase" id="RU365088"/>
    </source>
</evidence>
<feature type="transmembrane region" description="Helical" evidence="8">
    <location>
        <begin position="161"/>
        <end position="182"/>
    </location>
</feature>
<name>A0A7Y4L8Q0_9BURK</name>
<evidence type="ECO:0000313" key="10">
    <source>
        <dbReference type="EMBL" id="NOL49007.1"/>
    </source>
</evidence>
<evidence type="ECO:0000256" key="6">
    <source>
        <dbReference type="ARBA" id="ARBA00022989"/>
    </source>
</evidence>
<dbReference type="CDD" id="cd17320">
    <property type="entry name" value="MFS_MdfA_MDR_like"/>
    <property type="match status" value="1"/>
</dbReference>
<feature type="transmembrane region" description="Helical" evidence="8">
    <location>
        <begin position="213"/>
        <end position="237"/>
    </location>
</feature>
<dbReference type="GO" id="GO:1990961">
    <property type="term" value="P:xenobiotic detoxification by transmembrane export across the plasma membrane"/>
    <property type="evidence" value="ECO:0007669"/>
    <property type="project" value="InterPro"/>
</dbReference>
<evidence type="ECO:0000256" key="2">
    <source>
        <dbReference type="ARBA" id="ARBA00006236"/>
    </source>
</evidence>
<evidence type="ECO:0000256" key="7">
    <source>
        <dbReference type="ARBA" id="ARBA00023136"/>
    </source>
</evidence>
<dbReference type="InterPro" id="IPR020846">
    <property type="entry name" value="MFS_dom"/>
</dbReference>
<evidence type="ECO:0000256" key="1">
    <source>
        <dbReference type="ARBA" id="ARBA00004651"/>
    </source>
</evidence>